<dbReference type="InterPro" id="IPR024087">
    <property type="entry name" value="Creatininase-like_sf"/>
</dbReference>
<evidence type="ECO:0000256" key="5">
    <source>
        <dbReference type="ARBA" id="ARBA00024029"/>
    </source>
</evidence>
<dbReference type="SUPFAM" id="SSF102215">
    <property type="entry name" value="Creatininase"/>
    <property type="match status" value="1"/>
</dbReference>
<evidence type="ECO:0000313" key="6">
    <source>
        <dbReference type="EMBL" id="AZN70632.1"/>
    </source>
</evidence>
<evidence type="ECO:0000256" key="3">
    <source>
        <dbReference type="ARBA" id="ARBA00022801"/>
    </source>
</evidence>
<dbReference type="PANTHER" id="PTHR35005">
    <property type="entry name" value="3-DEHYDRO-SCYLLO-INOSOSE HYDROLASE"/>
    <property type="match status" value="1"/>
</dbReference>
<dbReference type="InterPro" id="IPR003785">
    <property type="entry name" value="Creatininase/forma_Hydrolase"/>
</dbReference>
<comment type="similarity">
    <text evidence="5">Belongs to the creatininase superfamily.</text>
</comment>
<dbReference type="Pfam" id="PF02633">
    <property type="entry name" value="Creatininase"/>
    <property type="match status" value="1"/>
</dbReference>
<dbReference type="KEGG" id="abaw:D5400_04510"/>
<proteinExistence type="inferred from homology"/>
<keyword evidence="3" id="KW-0378">Hydrolase</keyword>
<evidence type="ECO:0000256" key="4">
    <source>
        <dbReference type="ARBA" id="ARBA00022833"/>
    </source>
</evidence>
<keyword evidence="2" id="KW-0479">Metal-binding</keyword>
<evidence type="ECO:0000313" key="7">
    <source>
        <dbReference type="Proteomes" id="UP000268192"/>
    </source>
</evidence>
<dbReference type="GO" id="GO:0009231">
    <property type="term" value="P:riboflavin biosynthetic process"/>
    <property type="evidence" value="ECO:0007669"/>
    <property type="project" value="TreeGrafter"/>
</dbReference>
<dbReference type="Gene3D" id="3.40.50.10310">
    <property type="entry name" value="Creatininase"/>
    <property type="match status" value="1"/>
</dbReference>
<dbReference type="Proteomes" id="UP000268192">
    <property type="component" value="Chromosome"/>
</dbReference>
<protein>
    <submittedName>
        <fullName evidence="6">Creatininase family protein</fullName>
    </submittedName>
</protein>
<dbReference type="GO" id="GO:0016811">
    <property type="term" value="F:hydrolase activity, acting on carbon-nitrogen (but not peptide) bonds, in linear amides"/>
    <property type="evidence" value="ECO:0007669"/>
    <property type="project" value="TreeGrafter"/>
</dbReference>
<dbReference type="AlphaFoldDB" id="A0A3S9B157"/>
<dbReference type="RefSeq" id="WP_126008067.1">
    <property type="nucleotide sequence ID" value="NZ_CP032509.1"/>
</dbReference>
<comment type="cofactor">
    <cofactor evidence="1">
        <name>Zn(2+)</name>
        <dbReference type="ChEBI" id="CHEBI:29105"/>
    </cofactor>
</comment>
<dbReference type="PANTHER" id="PTHR35005:SF1">
    <property type="entry name" value="2-AMINO-5-FORMYLAMINO-6-RIBOSYLAMINOPYRIMIDIN-4(3H)-ONE 5'-MONOPHOSPHATE DEFORMYLASE"/>
    <property type="match status" value="1"/>
</dbReference>
<sequence>MARKIWWTDFLASDFDDCDPITTIALVPIAAIEQHGPHLPVGTDTIINQGLLDELIDATPKTLDLRILPVQTVGKSNEHLFAKGTVTKTAKTLIDAWTEIGDSVARAGIRKLVFVNSHGGNVDIMGIVARELRVRHGMFVVKTGWIFGYPDGLIDHDEQRHGIHGGDVETSLVLHFKPHLVDMQRAENFTSVAIADEAHYKHLRPTGMPSYAWIATDVQPSGAVGNAAAATADKGRQIAAHQVRGMLDLLEEVRRRPLPTAPSGH</sequence>
<dbReference type="EMBL" id="CP032509">
    <property type="protein sequence ID" value="AZN70632.1"/>
    <property type="molecule type" value="Genomic_DNA"/>
</dbReference>
<accession>A0A3S9B157</accession>
<evidence type="ECO:0000256" key="1">
    <source>
        <dbReference type="ARBA" id="ARBA00001947"/>
    </source>
</evidence>
<gene>
    <name evidence="6" type="ORF">D5400_04510</name>
</gene>
<dbReference type="OrthoDB" id="9801445at2"/>
<reference evidence="6 7" key="1">
    <citation type="submission" date="2018-09" db="EMBL/GenBank/DDBJ databases">
        <title>Marinorhizobium profundi gen. nov., sp. nov., isolated from a deep-sea sediment sample from the New Britain Trench and proposal of Marinorhizobiaceae fam. nov. in the order Rhizobiales of the class Alphaproteobacteria.</title>
        <authorList>
            <person name="Cao J."/>
        </authorList>
    </citation>
    <scope>NUCLEOTIDE SEQUENCE [LARGE SCALE GENOMIC DNA]</scope>
    <source>
        <strain evidence="6 7">WS11</strain>
    </source>
</reference>
<organism evidence="6 7">
    <name type="scientific">Georhizobium profundi</name>
    <dbReference type="NCBI Taxonomy" id="2341112"/>
    <lineage>
        <taxon>Bacteria</taxon>
        <taxon>Pseudomonadati</taxon>
        <taxon>Pseudomonadota</taxon>
        <taxon>Alphaproteobacteria</taxon>
        <taxon>Hyphomicrobiales</taxon>
        <taxon>Rhizobiaceae</taxon>
        <taxon>Georhizobium</taxon>
    </lineage>
</organism>
<keyword evidence="4" id="KW-0862">Zinc</keyword>
<keyword evidence="7" id="KW-1185">Reference proteome</keyword>
<evidence type="ECO:0000256" key="2">
    <source>
        <dbReference type="ARBA" id="ARBA00022723"/>
    </source>
</evidence>
<name>A0A3S9B157_9HYPH</name>
<dbReference type="GO" id="GO:0046872">
    <property type="term" value="F:metal ion binding"/>
    <property type="evidence" value="ECO:0007669"/>
    <property type="project" value="UniProtKB-KW"/>
</dbReference>